<organism evidence="4 5">
    <name type="scientific">Ectocarpus siliculosus</name>
    <name type="common">Brown alga</name>
    <name type="synonym">Conferva siliculosa</name>
    <dbReference type="NCBI Taxonomy" id="2880"/>
    <lineage>
        <taxon>Eukaryota</taxon>
        <taxon>Sar</taxon>
        <taxon>Stramenopiles</taxon>
        <taxon>Ochrophyta</taxon>
        <taxon>PX clade</taxon>
        <taxon>Phaeophyceae</taxon>
        <taxon>Ectocarpales</taxon>
        <taxon>Ectocarpaceae</taxon>
        <taxon>Ectocarpus</taxon>
    </lineage>
</organism>
<evidence type="ECO:0000313" key="4">
    <source>
        <dbReference type="EMBL" id="CBN74509.1"/>
    </source>
</evidence>
<sequence length="776" mass="82573">MQQEAAAGEARSRTREACWPKQDVKALRQALKDVPAALDKNERFRRVSALVGGSHSKKACYEKYKELKAEAKLKQTTPRTSVSGASPGDSRDRRAANKKKACAGNDGEIISVSPSSAGQQQVEVTSVSTAAGSVTSSTVSGLFSGRSSATTLSSWSSNSADLCARQEQQRQEHIRSMKSNALSSVSSGLPESDMLETQGNFEGDRRGYYPEKSNSRASNDSIDRPTSLAGGGPQTTKHEEELMEVEEVDVEDFCLDEELVVEPRRRVRTTTTTTTPHTRRAEGGRQDWNPAAGNSGAGFHRTGQGDSQATTPSSAGGGGGGGSGGLPGRTAVTEVQANGVRELVFGNPSKRFNDAWREQGFFFCGEDFLRYGLVQAEGGPCGVLAAVQAFVLEDLIFGDCAGCDWRNPKKSQRERSLTSALSTIIWSAGDGNTAVLAVSEGGATVQRSSRYRPDGFTERVKLIHVGSRSALEGVVRDNLHHYTNRKGQGVILLVYSCVFSRGVDAVRGDMDNSFDEPSPLMASHGYASQELVNLLLVGRARSNVFDGCRVMGGEGGGAKAGAGGKEGCEDGERGQKQGHQKEEDEGGGDDRVVLRGVSERGRVGFLTLFEAYKHVEVGDRLKNPETPIWVVCSESHYSVLFGVDSSIVPPPQPTTASREDSRRQLAGGSGGATAKSAPAAGSSGRGNGGSAASGYGSGGRETDGAEAFDLEYYDGLGRQDETIRLTVDQRHDGGDGSPPLTTYNEANDALIPPLDLVIRTRWPEATVDWNGTDPIL</sequence>
<keyword evidence="5" id="KW-1185">Reference proteome</keyword>
<dbReference type="Proteomes" id="UP000002630">
    <property type="component" value="Linkage Group LG16"/>
</dbReference>
<dbReference type="PANTHER" id="PTHR12473:SF8">
    <property type="entry name" value="UBIQUITIN CARBOXYL-TERMINAL HYDROLASE MINDY-4-RELATED"/>
    <property type="match status" value="1"/>
</dbReference>
<dbReference type="PANTHER" id="PTHR12473">
    <property type="entry name" value="UBIQUITIN CARBOXYL-TERMINAL HYDROLASE MINDY-4-RELATED"/>
    <property type="match status" value="1"/>
</dbReference>
<dbReference type="EMBL" id="FN649741">
    <property type="protein sequence ID" value="CBN74509.1"/>
    <property type="molecule type" value="Genomic_DNA"/>
</dbReference>
<protein>
    <recommendedName>
        <fullName evidence="3">Deubiquitinating enzyme MINDY-3/4 conserved domain-containing protein</fullName>
    </recommendedName>
</protein>
<feature type="region of interest" description="Disordered" evidence="2">
    <location>
        <begin position="727"/>
        <end position="746"/>
    </location>
</feature>
<feature type="compositionally biased region" description="Basic and acidic residues" evidence="2">
    <location>
        <begin position="10"/>
        <end position="21"/>
    </location>
</feature>
<evidence type="ECO:0000313" key="5">
    <source>
        <dbReference type="Proteomes" id="UP000002630"/>
    </source>
</evidence>
<feature type="region of interest" description="Disordered" evidence="2">
    <location>
        <begin position="71"/>
        <end position="238"/>
    </location>
</feature>
<proteinExistence type="inferred from homology"/>
<dbReference type="GO" id="GO:0004843">
    <property type="term" value="F:cysteine-type deubiquitinase activity"/>
    <property type="evidence" value="ECO:0007669"/>
    <property type="project" value="UniProtKB-EC"/>
</dbReference>
<feature type="region of interest" description="Disordered" evidence="2">
    <location>
        <begin position="556"/>
        <end position="594"/>
    </location>
</feature>
<dbReference type="InParanoid" id="D8LK40"/>
<reference evidence="4 5" key="1">
    <citation type="journal article" date="2010" name="Nature">
        <title>The Ectocarpus genome and the independent evolution of multicellularity in brown algae.</title>
        <authorList>
            <person name="Cock J.M."/>
            <person name="Sterck L."/>
            <person name="Rouze P."/>
            <person name="Scornet D."/>
            <person name="Allen A.E."/>
            <person name="Amoutzias G."/>
            <person name="Anthouard V."/>
            <person name="Artiguenave F."/>
            <person name="Aury J.M."/>
            <person name="Badger J.H."/>
            <person name="Beszteri B."/>
            <person name="Billiau K."/>
            <person name="Bonnet E."/>
            <person name="Bothwell J.H."/>
            <person name="Bowler C."/>
            <person name="Boyen C."/>
            <person name="Brownlee C."/>
            <person name="Carrano C.J."/>
            <person name="Charrier B."/>
            <person name="Cho G.Y."/>
            <person name="Coelho S.M."/>
            <person name="Collen J."/>
            <person name="Corre E."/>
            <person name="Da Silva C."/>
            <person name="Delage L."/>
            <person name="Delaroque N."/>
            <person name="Dittami S.M."/>
            <person name="Doulbeau S."/>
            <person name="Elias M."/>
            <person name="Farnham G."/>
            <person name="Gachon C.M."/>
            <person name="Gschloessl B."/>
            <person name="Heesch S."/>
            <person name="Jabbari K."/>
            <person name="Jubin C."/>
            <person name="Kawai H."/>
            <person name="Kimura K."/>
            <person name="Kloareg B."/>
            <person name="Kupper F.C."/>
            <person name="Lang D."/>
            <person name="Le Bail A."/>
            <person name="Leblanc C."/>
            <person name="Lerouge P."/>
            <person name="Lohr M."/>
            <person name="Lopez P.J."/>
            <person name="Martens C."/>
            <person name="Maumus F."/>
            <person name="Michel G."/>
            <person name="Miranda-Saavedra D."/>
            <person name="Morales J."/>
            <person name="Moreau H."/>
            <person name="Motomura T."/>
            <person name="Nagasato C."/>
            <person name="Napoli C.A."/>
            <person name="Nelson D.R."/>
            <person name="Nyvall-Collen P."/>
            <person name="Peters A.F."/>
            <person name="Pommier C."/>
            <person name="Potin P."/>
            <person name="Poulain J."/>
            <person name="Quesneville H."/>
            <person name="Read B."/>
            <person name="Rensing S.A."/>
            <person name="Ritter A."/>
            <person name="Rousvoal S."/>
            <person name="Samanta M."/>
            <person name="Samson G."/>
            <person name="Schroeder D.C."/>
            <person name="Segurens B."/>
            <person name="Strittmatter M."/>
            <person name="Tonon T."/>
            <person name="Tregear J.W."/>
            <person name="Valentin K."/>
            <person name="von Dassow P."/>
            <person name="Yamagishi T."/>
            <person name="Van de Peer Y."/>
            <person name="Wincker P."/>
        </authorList>
    </citation>
    <scope>NUCLEOTIDE SEQUENCE [LARGE SCALE GENOMIC DNA]</scope>
    <source>
        <strain evidence="5">Ec32 / CCAP1310/4</strain>
    </source>
</reference>
<feature type="domain" description="Deubiquitinating enzyme MINDY-3/4 conserved" evidence="3">
    <location>
        <begin position="341"/>
        <end position="771"/>
    </location>
</feature>
<evidence type="ECO:0000259" key="3">
    <source>
        <dbReference type="SMART" id="SM01174"/>
    </source>
</evidence>
<feature type="compositionally biased region" description="Basic and acidic residues" evidence="2">
    <location>
        <begin position="566"/>
        <end position="594"/>
    </location>
</feature>
<evidence type="ECO:0000256" key="1">
    <source>
        <dbReference type="ARBA" id="ARBA00011074"/>
    </source>
</evidence>
<feature type="compositionally biased region" description="Gly residues" evidence="2">
    <location>
        <begin position="683"/>
        <end position="699"/>
    </location>
</feature>
<dbReference type="GO" id="GO:1990380">
    <property type="term" value="F:K48-linked deubiquitinase activity"/>
    <property type="evidence" value="ECO:0007669"/>
    <property type="project" value="InterPro"/>
</dbReference>
<name>D8LK40_ECTSI</name>
<feature type="compositionally biased region" description="Gly residues" evidence="2">
    <location>
        <begin position="556"/>
        <end position="565"/>
    </location>
</feature>
<feature type="compositionally biased region" description="Polar residues" evidence="2">
    <location>
        <begin position="75"/>
        <end position="84"/>
    </location>
</feature>
<feature type="region of interest" description="Disordered" evidence="2">
    <location>
        <begin position="265"/>
        <end position="330"/>
    </location>
</feature>
<dbReference type="Pfam" id="PF13898">
    <property type="entry name" value="MINDY-3_4_CD"/>
    <property type="match status" value="3"/>
</dbReference>
<dbReference type="GO" id="GO:0006508">
    <property type="term" value="P:proteolysis"/>
    <property type="evidence" value="ECO:0007669"/>
    <property type="project" value="UniProtKB-KW"/>
</dbReference>
<feature type="compositionally biased region" description="Low complexity" evidence="2">
    <location>
        <begin position="672"/>
        <end position="682"/>
    </location>
</feature>
<feature type="compositionally biased region" description="Gly residues" evidence="2">
    <location>
        <begin position="315"/>
        <end position="327"/>
    </location>
</feature>
<dbReference type="InterPro" id="IPR025257">
    <property type="entry name" value="MINDY-3/4_CD"/>
</dbReference>
<feature type="region of interest" description="Disordered" evidence="2">
    <location>
        <begin position="644"/>
        <end position="700"/>
    </location>
</feature>
<dbReference type="eggNOG" id="KOG2871">
    <property type="taxonomic scope" value="Eukaryota"/>
</dbReference>
<feature type="compositionally biased region" description="Polar residues" evidence="2">
    <location>
        <begin position="177"/>
        <end position="200"/>
    </location>
</feature>
<dbReference type="AlphaFoldDB" id="D8LK40"/>
<accession>D8LK40</accession>
<dbReference type="OrthoDB" id="10263628at2759"/>
<dbReference type="EMBL" id="FN648464">
    <property type="protein sequence ID" value="CBN74509.1"/>
    <property type="molecule type" value="Genomic_DNA"/>
</dbReference>
<feature type="compositionally biased region" description="Polar residues" evidence="2">
    <location>
        <begin position="112"/>
        <end position="123"/>
    </location>
</feature>
<comment type="similarity">
    <text evidence="1">Belongs to the MINDY deubiquitinase family. FAM188 subfamily.</text>
</comment>
<feature type="region of interest" description="Disordered" evidence="2">
    <location>
        <begin position="1"/>
        <end position="21"/>
    </location>
</feature>
<dbReference type="SMART" id="SM01174">
    <property type="entry name" value="DUF4205"/>
    <property type="match status" value="1"/>
</dbReference>
<evidence type="ECO:0000256" key="2">
    <source>
        <dbReference type="SAM" id="MobiDB-lite"/>
    </source>
</evidence>
<feature type="compositionally biased region" description="Low complexity" evidence="2">
    <location>
        <begin position="124"/>
        <end position="159"/>
    </location>
</feature>
<dbReference type="InterPro" id="IPR039785">
    <property type="entry name" value="MINY3/4"/>
</dbReference>
<dbReference type="GO" id="GO:0071108">
    <property type="term" value="P:protein K48-linked deubiquitination"/>
    <property type="evidence" value="ECO:0007669"/>
    <property type="project" value="InterPro"/>
</dbReference>
<gene>
    <name evidence="4" type="ORF">Esi_0028_0130</name>
</gene>
<dbReference type="Gene3D" id="1.10.10.60">
    <property type="entry name" value="Homeodomain-like"/>
    <property type="match status" value="1"/>
</dbReference>